<gene>
    <name evidence="1" type="ORF">ACFPZ3_12475</name>
</gene>
<name>A0ABW1CJ38_9ACTN</name>
<dbReference type="Proteomes" id="UP001596058">
    <property type="component" value="Unassembled WGS sequence"/>
</dbReference>
<evidence type="ECO:0008006" key="3">
    <source>
        <dbReference type="Google" id="ProtNLM"/>
    </source>
</evidence>
<organism evidence="1 2">
    <name type="scientific">Nonomuraea insulae</name>
    <dbReference type="NCBI Taxonomy" id="1616787"/>
    <lineage>
        <taxon>Bacteria</taxon>
        <taxon>Bacillati</taxon>
        <taxon>Actinomycetota</taxon>
        <taxon>Actinomycetes</taxon>
        <taxon>Streptosporangiales</taxon>
        <taxon>Streptosporangiaceae</taxon>
        <taxon>Nonomuraea</taxon>
    </lineage>
</organism>
<comment type="caution">
    <text evidence="1">The sequence shown here is derived from an EMBL/GenBank/DDBJ whole genome shotgun (WGS) entry which is preliminary data.</text>
</comment>
<protein>
    <recommendedName>
        <fullName evidence="3">Beta-lactamase</fullName>
    </recommendedName>
</protein>
<accession>A0ABW1CJ38</accession>
<evidence type="ECO:0000313" key="2">
    <source>
        <dbReference type="Proteomes" id="UP001596058"/>
    </source>
</evidence>
<keyword evidence="2" id="KW-1185">Reference proteome</keyword>
<sequence>MGWAYPGPSAAMWNSAVVEAAILELNGGGYQPEIRAALAQFLRE</sequence>
<dbReference type="RefSeq" id="WP_379514189.1">
    <property type="nucleotide sequence ID" value="NZ_JBHSPA010000016.1"/>
</dbReference>
<evidence type="ECO:0000313" key="1">
    <source>
        <dbReference type="EMBL" id="MFC5824665.1"/>
    </source>
</evidence>
<proteinExistence type="predicted"/>
<dbReference type="EMBL" id="JBHSPA010000016">
    <property type="protein sequence ID" value="MFC5824665.1"/>
    <property type="molecule type" value="Genomic_DNA"/>
</dbReference>
<reference evidence="2" key="1">
    <citation type="journal article" date="2019" name="Int. J. Syst. Evol. Microbiol.">
        <title>The Global Catalogue of Microorganisms (GCM) 10K type strain sequencing project: providing services to taxonomists for standard genome sequencing and annotation.</title>
        <authorList>
            <consortium name="The Broad Institute Genomics Platform"/>
            <consortium name="The Broad Institute Genome Sequencing Center for Infectious Disease"/>
            <person name="Wu L."/>
            <person name="Ma J."/>
        </authorList>
    </citation>
    <scope>NUCLEOTIDE SEQUENCE [LARGE SCALE GENOMIC DNA]</scope>
    <source>
        <strain evidence="2">CCUG 53903</strain>
    </source>
</reference>